<dbReference type="GO" id="GO:0032259">
    <property type="term" value="P:methylation"/>
    <property type="evidence" value="ECO:0007669"/>
    <property type="project" value="UniProtKB-KW"/>
</dbReference>
<evidence type="ECO:0000259" key="2">
    <source>
        <dbReference type="Pfam" id="PF08484"/>
    </source>
</evidence>
<dbReference type="InterPro" id="IPR038576">
    <property type="entry name" value="Methyltransf_Zn-bd_dom_put_sf"/>
</dbReference>
<dbReference type="InterPro" id="IPR029063">
    <property type="entry name" value="SAM-dependent_MTases_sf"/>
</dbReference>
<dbReference type="EMBL" id="NVUL01000051">
    <property type="protein sequence ID" value="PCI76893.1"/>
    <property type="molecule type" value="Genomic_DNA"/>
</dbReference>
<comment type="caution">
    <text evidence="3">The sequence shown here is derived from an EMBL/GenBank/DDBJ whole genome shotgun (WGS) entry which is preliminary data.</text>
</comment>
<keyword evidence="3" id="KW-0808">Transferase</keyword>
<feature type="domain" description="Methyltransferase putative zinc binding" evidence="1">
    <location>
        <begin position="11"/>
        <end position="72"/>
    </location>
</feature>
<accession>A0A2A4X2R8</accession>
<organism evidence="3 4">
    <name type="scientific">SAR86 cluster bacterium</name>
    <dbReference type="NCBI Taxonomy" id="2030880"/>
    <lineage>
        <taxon>Bacteria</taxon>
        <taxon>Pseudomonadati</taxon>
        <taxon>Pseudomonadota</taxon>
        <taxon>Gammaproteobacteria</taxon>
        <taxon>SAR86 cluster</taxon>
    </lineage>
</organism>
<dbReference type="SUPFAM" id="SSF53335">
    <property type="entry name" value="S-adenosyl-L-methionine-dependent methyltransferases"/>
    <property type="match status" value="1"/>
</dbReference>
<gene>
    <name evidence="3" type="ORF">COB20_09425</name>
</gene>
<feature type="domain" description="C-methyltransferase" evidence="2">
    <location>
        <begin position="252"/>
        <end position="409"/>
    </location>
</feature>
<dbReference type="Pfam" id="PF08421">
    <property type="entry name" value="Methyltransf_13"/>
    <property type="match status" value="1"/>
</dbReference>
<keyword evidence="3" id="KW-0489">Methyltransferase</keyword>
<dbReference type="AlphaFoldDB" id="A0A2A4X2R8"/>
<evidence type="ECO:0000313" key="4">
    <source>
        <dbReference type="Proteomes" id="UP000218767"/>
    </source>
</evidence>
<proteinExistence type="predicted"/>
<dbReference type="InterPro" id="IPR013691">
    <property type="entry name" value="MeTrfase_14"/>
</dbReference>
<evidence type="ECO:0000259" key="1">
    <source>
        <dbReference type="Pfam" id="PF08421"/>
    </source>
</evidence>
<dbReference type="Gene3D" id="6.20.50.110">
    <property type="entry name" value="Methyltransferase, zinc-binding domain"/>
    <property type="match status" value="1"/>
</dbReference>
<evidence type="ECO:0000313" key="3">
    <source>
        <dbReference type="EMBL" id="PCI76893.1"/>
    </source>
</evidence>
<dbReference type="Gene3D" id="3.40.50.720">
    <property type="entry name" value="NAD(P)-binding Rossmann-like Domain"/>
    <property type="match status" value="1"/>
</dbReference>
<dbReference type="InterPro" id="IPR013630">
    <property type="entry name" value="Methyltransf_Zn-bd_dom_put"/>
</dbReference>
<dbReference type="PANTHER" id="PTHR43861">
    <property type="entry name" value="TRANS-ACONITATE 2-METHYLTRANSFERASE-RELATED"/>
    <property type="match status" value="1"/>
</dbReference>
<dbReference type="Pfam" id="PF08484">
    <property type="entry name" value="Methyltransf_14"/>
    <property type="match status" value="1"/>
</dbReference>
<dbReference type="GO" id="GO:0008168">
    <property type="term" value="F:methyltransferase activity"/>
    <property type="evidence" value="ECO:0007669"/>
    <property type="project" value="UniProtKB-KW"/>
</dbReference>
<dbReference type="Gene3D" id="6.10.250.3100">
    <property type="match status" value="1"/>
</dbReference>
<name>A0A2A4X2R8_9GAMM</name>
<sequence>MNATHQLRRECRLCRSVDVEKVFSLAASPLANELLVAAEDASEQQKFPLDLYFCKQCTHLQLFDVISAERLFSHYVYVSGTAPSFRKHFAEYAAKIIADYKVEPDSLIVDIGSNDGTLLSAFKNSGMQVQGVDPAKEIAADANDRGIATIVDFFSVDIARQIKSARGMAKVVVANNVFAHIDDLEGILSGIDVLLAADGILVIEVSYLKDVIEKTLFDTIYHEHLDYHSVGPLQSFFLSHQFDIVDVSSIESHGGSIRVVAQKSSGGYAQQPSVAAFIAEEESLGLFSADTFRSFEHKINKLGDELKSLVASIKSQGKSIAGYGLPAKATTLMHQFDIGPDAIDYIVDDSPLKQGLYSPGYGIEINSSDRLKVDTPDFIIVLAWNFEKPIIENLGWFIEQGGTIIVPLPELKVVRKHD</sequence>
<reference evidence="4" key="1">
    <citation type="submission" date="2017-08" db="EMBL/GenBank/DDBJ databases">
        <title>A dynamic microbial community with high functional redundancy inhabits the cold, oxic subseafloor aquifer.</title>
        <authorList>
            <person name="Tully B.J."/>
            <person name="Wheat C.G."/>
            <person name="Glazer B.T."/>
            <person name="Huber J.A."/>
        </authorList>
    </citation>
    <scope>NUCLEOTIDE SEQUENCE [LARGE SCALE GENOMIC DNA]</scope>
</reference>
<protein>
    <submittedName>
        <fullName evidence="3">SAM-dependent methyltransferase</fullName>
    </submittedName>
</protein>
<dbReference type="Gene3D" id="3.40.50.150">
    <property type="entry name" value="Vaccinia Virus protein VP39"/>
    <property type="match status" value="1"/>
</dbReference>
<dbReference type="Proteomes" id="UP000218767">
    <property type="component" value="Unassembled WGS sequence"/>
</dbReference>
<dbReference type="Pfam" id="PF13489">
    <property type="entry name" value="Methyltransf_23"/>
    <property type="match status" value="1"/>
</dbReference>
<dbReference type="PANTHER" id="PTHR43861:SF5">
    <property type="entry name" value="BLL5978 PROTEIN"/>
    <property type="match status" value="1"/>
</dbReference>